<gene>
    <name evidence="1" type="ORF">SAMN05444580_107127</name>
</gene>
<dbReference type="NCBIfam" id="TIGR03089">
    <property type="entry name" value="TIGR03089 family protein"/>
    <property type="match status" value="1"/>
</dbReference>
<evidence type="ECO:0000313" key="1">
    <source>
        <dbReference type="EMBL" id="SDD88121.1"/>
    </source>
</evidence>
<dbReference type="InterPro" id="IPR017523">
    <property type="entry name" value="Rv3268"/>
</dbReference>
<dbReference type="InterPro" id="IPR042099">
    <property type="entry name" value="ANL_N_sf"/>
</dbReference>
<sequence>MSETNLTAALLDPILQRDPARPRVTYYDDASGERIELSALTLANWAAKTANLLRDEFGLLPGARVSVLLPAHWQSAAVLLGCWWTGAEVLLTAADDADLALVTAEGLDEVADLPEVAVLSLDAFGRPADNLPVGVTDYATSVRVHGDQFRPDAAAAGAPALDGLTVAEVLADARESAAAQGFSADDRVLSTTGWSNTRELTDGLLAVLAAGASLVQVANPDEQRSERRVASEKVTRVRAG</sequence>
<organism evidence="1 2">
    <name type="scientific">Rhodococcus tukisamuensis</name>
    <dbReference type="NCBI Taxonomy" id="168276"/>
    <lineage>
        <taxon>Bacteria</taxon>
        <taxon>Bacillati</taxon>
        <taxon>Actinomycetota</taxon>
        <taxon>Actinomycetes</taxon>
        <taxon>Mycobacteriales</taxon>
        <taxon>Nocardiaceae</taxon>
        <taxon>Rhodococcus</taxon>
    </lineage>
</organism>
<dbReference type="Gene3D" id="3.40.50.12780">
    <property type="entry name" value="N-terminal domain of ligase-like"/>
    <property type="match status" value="1"/>
</dbReference>
<keyword evidence="2" id="KW-1185">Reference proteome</keyword>
<name>A0A1G6YCW7_9NOCA</name>
<dbReference type="AlphaFoldDB" id="A0A1G6YCW7"/>
<dbReference type="STRING" id="168276.SAMN05444580_107127"/>
<dbReference type="Proteomes" id="UP000199417">
    <property type="component" value="Unassembled WGS sequence"/>
</dbReference>
<dbReference type="EMBL" id="FNAB01000007">
    <property type="protein sequence ID" value="SDD88121.1"/>
    <property type="molecule type" value="Genomic_DNA"/>
</dbReference>
<proteinExistence type="predicted"/>
<dbReference type="RefSeq" id="WP_072843636.1">
    <property type="nucleotide sequence ID" value="NZ_FNAB01000007.1"/>
</dbReference>
<reference evidence="1 2" key="1">
    <citation type="submission" date="2016-10" db="EMBL/GenBank/DDBJ databases">
        <authorList>
            <person name="de Groot N.N."/>
        </authorList>
    </citation>
    <scope>NUCLEOTIDE SEQUENCE [LARGE SCALE GENOMIC DNA]</scope>
    <source>
        <strain evidence="1 2">JCM 11308</strain>
    </source>
</reference>
<dbReference type="SUPFAM" id="SSF56801">
    <property type="entry name" value="Acetyl-CoA synthetase-like"/>
    <property type="match status" value="1"/>
</dbReference>
<accession>A0A1G6YCW7</accession>
<protein>
    <submittedName>
        <fullName evidence="1">TIGR03089 family protein</fullName>
    </submittedName>
</protein>
<evidence type="ECO:0000313" key="2">
    <source>
        <dbReference type="Proteomes" id="UP000199417"/>
    </source>
</evidence>